<evidence type="ECO:0000259" key="10">
    <source>
        <dbReference type="PROSITE" id="PS50929"/>
    </source>
</evidence>
<evidence type="ECO:0000259" key="9">
    <source>
        <dbReference type="PROSITE" id="PS50893"/>
    </source>
</evidence>
<dbReference type="CDD" id="cd03249">
    <property type="entry name" value="ABC_MTABC3_MDL1_MDL2"/>
    <property type="match status" value="1"/>
</dbReference>
<evidence type="ECO:0000256" key="2">
    <source>
        <dbReference type="ARBA" id="ARBA00007577"/>
    </source>
</evidence>
<sequence length="609" mass="68151">MAKKRGRGPLEPEEKRKLTKGNLKKLFEITRYIKPYRSYFILGMICLAFSSTTLLAFPYLAGKLVDVADGKNWQLPFPAGNPYVVERISDIGIALIGVLFIQSIFSFFRVYLFAQVNERAMADMRRDMYGRMVRLPMIFFDRSRVGELISRITSDVTLLQDTFSVTLAEFFRQIATLVIGSVIIFMVSPKLTLFMLATFPVLVISALVFGNFIRRLSRQTQDKLADANVIVEETLQSVQIVKAFTNEEFETNRYIRALRELINVALRTAKYRGAFISFIIFVLFSGIVALMWYGASLVSSGAMSSGDLFGFVLYTAFIGGSIAGLGDLYGQLQRAIGASERVMEIIREEQEVNNPKIHSERIKGDISYNSITFAYPSRPELKVIRNLSFSIHAGEKIALVGPSGAGKSTIIQLLMRYYLPDSGKLLIDNKDVMEYDLTFYRDHVGIVPQEVILFGGTIGENIGYGKKGASQEEILEAAKKANALEFIQRFPDGLNTMVGERGVRLSGGQKQRIAIARAILKDPEILVLDEATSSLDAESEVLVQEALEGLMKGRTSIIIAHRLSTIRKADRILVIRDGEIIESGDHITLANQKNGLYRNLLELQFQTTE</sequence>
<proteinExistence type="inferred from homology"/>
<keyword evidence="7 8" id="KW-0472">Membrane</keyword>
<dbReference type="SMART" id="SM00382">
    <property type="entry name" value="AAA"/>
    <property type="match status" value="1"/>
</dbReference>
<feature type="transmembrane region" description="Helical" evidence="8">
    <location>
        <begin position="275"/>
        <end position="296"/>
    </location>
</feature>
<dbReference type="PANTHER" id="PTHR43394">
    <property type="entry name" value="ATP-DEPENDENT PERMEASE MDL1, MITOCHONDRIAL"/>
    <property type="match status" value="1"/>
</dbReference>
<name>A0A9X1L127_9BACT</name>
<dbReference type="PANTHER" id="PTHR43394:SF1">
    <property type="entry name" value="ATP-BINDING CASSETTE SUB-FAMILY B MEMBER 10, MITOCHONDRIAL"/>
    <property type="match status" value="1"/>
</dbReference>
<keyword evidence="4" id="KW-0547">Nucleotide-binding</keyword>
<dbReference type="FunFam" id="3.40.50.300:FF:000251">
    <property type="entry name" value="ABC transporter B family member 19"/>
    <property type="match status" value="1"/>
</dbReference>
<dbReference type="SUPFAM" id="SSF90123">
    <property type="entry name" value="ABC transporter transmembrane region"/>
    <property type="match status" value="1"/>
</dbReference>
<evidence type="ECO:0000256" key="3">
    <source>
        <dbReference type="ARBA" id="ARBA00022692"/>
    </source>
</evidence>
<feature type="domain" description="ABC transporter" evidence="9">
    <location>
        <begin position="366"/>
        <end position="602"/>
    </location>
</feature>
<accession>A0A9X1L127</accession>
<keyword evidence="5 11" id="KW-0067">ATP-binding</keyword>
<dbReference type="InterPro" id="IPR036640">
    <property type="entry name" value="ABC1_TM_sf"/>
</dbReference>
<dbReference type="Proteomes" id="UP001139409">
    <property type="component" value="Unassembled WGS sequence"/>
</dbReference>
<dbReference type="InterPro" id="IPR027417">
    <property type="entry name" value="P-loop_NTPase"/>
</dbReference>
<comment type="subcellular location">
    <subcellularLocation>
        <location evidence="1">Cell membrane</location>
        <topology evidence="1">Multi-pass membrane protein</topology>
    </subcellularLocation>
</comment>
<dbReference type="GO" id="GO:0005886">
    <property type="term" value="C:plasma membrane"/>
    <property type="evidence" value="ECO:0007669"/>
    <property type="project" value="UniProtKB-SubCell"/>
</dbReference>
<dbReference type="GO" id="GO:0016887">
    <property type="term" value="F:ATP hydrolysis activity"/>
    <property type="evidence" value="ECO:0007669"/>
    <property type="project" value="InterPro"/>
</dbReference>
<dbReference type="EMBL" id="JAIXNE010000006">
    <property type="protein sequence ID" value="MCA6078484.1"/>
    <property type="molecule type" value="Genomic_DNA"/>
</dbReference>
<dbReference type="InterPro" id="IPR003439">
    <property type="entry name" value="ABC_transporter-like_ATP-bd"/>
</dbReference>
<evidence type="ECO:0000256" key="1">
    <source>
        <dbReference type="ARBA" id="ARBA00004651"/>
    </source>
</evidence>
<dbReference type="InterPro" id="IPR011527">
    <property type="entry name" value="ABC1_TM_dom"/>
</dbReference>
<dbReference type="Gene3D" id="3.40.50.300">
    <property type="entry name" value="P-loop containing nucleotide triphosphate hydrolases"/>
    <property type="match status" value="1"/>
</dbReference>
<comment type="similarity">
    <text evidence="2">Belongs to the ABC transporter superfamily. ABCB family. Multidrug resistance exporter (TC 3.A.1.201) subfamily.</text>
</comment>
<feature type="transmembrane region" description="Helical" evidence="8">
    <location>
        <begin position="91"/>
        <end position="114"/>
    </location>
</feature>
<dbReference type="SUPFAM" id="SSF52540">
    <property type="entry name" value="P-loop containing nucleoside triphosphate hydrolases"/>
    <property type="match status" value="1"/>
</dbReference>
<dbReference type="GO" id="GO:0090374">
    <property type="term" value="P:oligopeptide export from mitochondrion"/>
    <property type="evidence" value="ECO:0007669"/>
    <property type="project" value="TreeGrafter"/>
</dbReference>
<keyword evidence="3 8" id="KW-0812">Transmembrane</keyword>
<evidence type="ECO:0000256" key="8">
    <source>
        <dbReference type="SAM" id="Phobius"/>
    </source>
</evidence>
<dbReference type="GO" id="GO:0005524">
    <property type="term" value="F:ATP binding"/>
    <property type="evidence" value="ECO:0007669"/>
    <property type="project" value="UniProtKB-KW"/>
</dbReference>
<feature type="transmembrane region" description="Helical" evidence="8">
    <location>
        <begin position="308"/>
        <end position="329"/>
    </location>
</feature>
<dbReference type="PROSITE" id="PS00211">
    <property type="entry name" value="ABC_TRANSPORTER_1"/>
    <property type="match status" value="1"/>
</dbReference>
<dbReference type="Pfam" id="PF00664">
    <property type="entry name" value="ABC_membrane"/>
    <property type="match status" value="1"/>
</dbReference>
<evidence type="ECO:0000313" key="12">
    <source>
        <dbReference type="Proteomes" id="UP001139409"/>
    </source>
</evidence>
<dbReference type="PROSITE" id="PS50929">
    <property type="entry name" value="ABC_TM1F"/>
    <property type="match status" value="1"/>
</dbReference>
<feature type="transmembrane region" description="Helical" evidence="8">
    <location>
        <begin position="39"/>
        <end position="61"/>
    </location>
</feature>
<dbReference type="Pfam" id="PF00005">
    <property type="entry name" value="ABC_tran"/>
    <property type="match status" value="1"/>
</dbReference>
<reference evidence="11" key="1">
    <citation type="submission" date="2021-09" db="EMBL/GenBank/DDBJ databases">
        <title>Fulvivirga sp. isolated from coastal sediment.</title>
        <authorList>
            <person name="Yu H."/>
        </authorList>
    </citation>
    <scope>NUCLEOTIDE SEQUENCE</scope>
    <source>
        <strain evidence="11">1062</strain>
    </source>
</reference>
<dbReference type="InterPro" id="IPR017871">
    <property type="entry name" value="ABC_transporter-like_CS"/>
</dbReference>
<keyword evidence="12" id="KW-1185">Reference proteome</keyword>
<organism evidence="11 12">
    <name type="scientific">Fulvivirga sedimenti</name>
    <dbReference type="NCBI Taxonomy" id="2879465"/>
    <lineage>
        <taxon>Bacteria</taxon>
        <taxon>Pseudomonadati</taxon>
        <taxon>Bacteroidota</taxon>
        <taxon>Cytophagia</taxon>
        <taxon>Cytophagales</taxon>
        <taxon>Fulvivirgaceae</taxon>
        <taxon>Fulvivirga</taxon>
    </lineage>
</organism>
<dbReference type="GO" id="GO:0015421">
    <property type="term" value="F:ABC-type oligopeptide transporter activity"/>
    <property type="evidence" value="ECO:0007669"/>
    <property type="project" value="TreeGrafter"/>
</dbReference>
<dbReference type="InterPro" id="IPR003593">
    <property type="entry name" value="AAA+_ATPase"/>
</dbReference>
<dbReference type="RefSeq" id="WP_225699342.1">
    <property type="nucleotide sequence ID" value="NZ_JAIXNE010000006.1"/>
</dbReference>
<feature type="transmembrane region" description="Helical" evidence="8">
    <location>
        <begin position="170"/>
        <end position="187"/>
    </location>
</feature>
<evidence type="ECO:0000256" key="5">
    <source>
        <dbReference type="ARBA" id="ARBA00022840"/>
    </source>
</evidence>
<evidence type="ECO:0000313" key="11">
    <source>
        <dbReference type="EMBL" id="MCA6078484.1"/>
    </source>
</evidence>
<comment type="caution">
    <text evidence="11">The sequence shown here is derived from an EMBL/GenBank/DDBJ whole genome shotgun (WGS) entry which is preliminary data.</text>
</comment>
<gene>
    <name evidence="11" type="ORF">LDX50_26660</name>
</gene>
<feature type="domain" description="ABC transmembrane type-1" evidence="10">
    <location>
        <begin position="41"/>
        <end position="334"/>
    </location>
</feature>
<dbReference type="CDD" id="cd18576">
    <property type="entry name" value="ABC_6TM_bac_exporter_ABCB8_10_like"/>
    <property type="match status" value="1"/>
</dbReference>
<keyword evidence="6 8" id="KW-1133">Transmembrane helix</keyword>
<evidence type="ECO:0000256" key="4">
    <source>
        <dbReference type="ARBA" id="ARBA00022741"/>
    </source>
</evidence>
<dbReference type="InterPro" id="IPR039421">
    <property type="entry name" value="Type_1_exporter"/>
</dbReference>
<dbReference type="PROSITE" id="PS50893">
    <property type="entry name" value="ABC_TRANSPORTER_2"/>
    <property type="match status" value="1"/>
</dbReference>
<evidence type="ECO:0000256" key="7">
    <source>
        <dbReference type="ARBA" id="ARBA00023136"/>
    </source>
</evidence>
<dbReference type="Gene3D" id="1.20.1560.10">
    <property type="entry name" value="ABC transporter type 1, transmembrane domain"/>
    <property type="match status" value="1"/>
</dbReference>
<feature type="transmembrane region" description="Helical" evidence="8">
    <location>
        <begin position="193"/>
        <end position="213"/>
    </location>
</feature>
<dbReference type="AlphaFoldDB" id="A0A9X1L127"/>
<evidence type="ECO:0000256" key="6">
    <source>
        <dbReference type="ARBA" id="ARBA00022989"/>
    </source>
</evidence>
<protein>
    <submittedName>
        <fullName evidence="11">ATP-binding cassette domain-containing protein</fullName>
    </submittedName>
</protein>